<comment type="subcellular location">
    <subcellularLocation>
        <location evidence="1">Membrane</location>
    </subcellularLocation>
</comment>
<sequence length="472" mass="51745">MMHAVALGFVITSLAAAGVWSPPPPQPNTVKEGHRVIVVEYERELPQHTQQHKIPADYSDREKSALLGKEKGVAEKLKEKYRDAACVLPNLGQGLSSSAESNAPRASNAKDKLCDAYGVCKDRISDIFGAAKDKVAQKVSESGERVADKVFETKDAIADKLSDAEESAKHGAEKLVHSGEELIGKAKTEIAHSGEEVNGKAKNAGKMASESIKKTGENVFDNITKGGNKIKGGMRTAKKTIDTSQRDVRHNLTDIIHRGWEVIPDAWLYAISPETLVSYMVVIHTLSFGVAYGVCVWVTFVLSHVLSQALPRQQFALVQSKIYPVYFRTMMYSLGLCFLTHFFRHPWRNSSIAEKLQSHNLLACLGLVLVNMLYLEPQATKVMFERLKMEKEEGRGRDIADIDERQMTNTTTTTATTSGASGLSTTGTTISGGAPHVAMTSKLEKMSKRLKSLNGYSSLLNLVALMGLTWHV</sequence>
<evidence type="ECO:0000256" key="3">
    <source>
        <dbReference type="ARBA" id="ARBA00022989"/>
    </source>
</evidence>
<gene>
    <name evidence="8" type="ORF">AMTR_s00070p00109270</name>
</gene>
<dbReference type="GO" id="GO:0016020">
    <property type="term" value="C:membrane"/>
    <property type="evidence" value="ECO:0007669"/>
    <property type="project" value="UniProtKB-SubCell"/>
</dbReference>
<organism evidence="8 9">
    <name type="scientific">Amborella trichopoda</name>
    <dbReference type="NCBI Taxonomy" id="13333"/>
    <lineage>
        <taxon>Eukaryota</taxon>
        <taxon>Viridiplantae</taxon>
        <taxon>Streptophyta</taxon>
        <taxon>Embryophyta</taxon>
        <taxon>Tracheophyta</taxon>
        <taxon>Spermatophyta</taxon>
        <taxon>Magnoliopsida</taxon>
        <taxon>Amborellales</taxon>
        <taxon>Amborellaceae</taxon>
        <taxon>Amborella</taxon>
    </lineage>
</organism>
<name>U5DDJ5_AMBTC</name>
<accession>U5DDJ5</accession>
<dbReference type="PANTHER" id="PTHR47652">
    <property type="entry name" value="MITOCHONDRIAL IMPORT INNER MEMBRANE TRANSLOCASE SUBUNIT TIM44"/>
    <property type="match status" value="1"/>
</dbReference>
<evidence type="ECO:0000256" key="4">
    <source>
        <dbReference type="ARBA" id="ARBA00023136"/>
    </source>
</evidence>
<keyword evidence="6" id="KW-0732">Signal</keyword>
<feature type="transmembrane region" description="Helical" evidence="5">
    <location>
        <begin position="356"/>
        <end position="375"/>
    </location>
</feature>
<feature type="transmembrane region" description="Helical" evidence="5">
    <location>
        <begin position="323"/>
        <end position="344"/>
    </location>
</feature>
<dbReference type="HOGENOM" id="CLU_044914_0_0_1"/>
<evidence type="ECO:0000256" key="2">
    <source>
        <dbReference type="ARBA" id="ARBA00022692"/>
    </source>
</evidence>
<evidence type="ECO:0000313" key="9">
    <source>
        <dbReference type="Proteomes" id="UP000017836"/>
    </source>
</evidence>
<feature type="transmembrane region" description="Helical" evidence="5">
    <location>
        <begin position="276"/>
        <end position="302"/>
    </location>
</feature>
<dbReference type="AlphaFoldDB" id="U5DDJ5"/>
<feature type="chain" id="PRO_5004658840" description="TMEM205-like domain-containing protein" evidence="6">
    <location>
        <begin position="18"/>
        <end position="472"/>
    </location>
</feature>
<feature type="domain" description="TMEM205-like" evidence="7">
    <location>
        <begin position="286"/>
        <end position="386"/>
    </location>
</feature>
<dbReference type="eggNOG" id="KOG2886">
    <property type="taxonomic scope" value="Eukaryota"/>
</dbReference>
<keyword evidence="9" id="KW-1185">Reference proteome</keyword>
<feature type="signal peptide" evidence="6">
    <location>
        <begin position="1"/>
        <end position="17"/>
    </location>
</feature>
<proteinExistence type="predicted"/>
<evidence type="ECO:0000259" key="7">
    <source>
        <dbReference type="Pfam" id="PF13664"/>
    </source>
</evidence>
<dbReference type="InterPro" id="IPR025423">
    <property type="entry name" value="TMEM205-like"/>
</dbReference>
<evidence type="ECO:0000256" key="6">
    <source>
        <dbReference type="SAM" id="SignalP"/>
    </source>
</evidence>
<protein>
    <recommendedName>
        <fullName evidence="7">TMEM205-like domain-containing protein</fullName>
    </recommendedName>
</protein>
<reference evidence="9" key="1">
    <citation type="journal article" date="2013" name="Science">
        <title>The Amborella genome and the evolution of flowering plants.</title>
        <authorList>
            <consortium name="Amborella Genome Project"/>
        </authorList>
    </citation>
    <scope>NUCLEOTIDE SEQUENCE [LARGE SCALE GENOMIC DNA]</scope>
</reference>
<keyword evidence="2 5" id="KW-0812">Transmembrane</keyword>
<evidence type="ECO:0000313" key="8">
    <source>
        <dbReference type="EMBL" id="ERN20609.1"/>
    </source>
</evidence>
<dbReference type="Proteomes" id="UP000017836">
    <property type="component" value="Unassembled WGS sequence"/>
</dbReference>
<evidence type="ECO:0000256" key="5">
    <source>
        <dbReference type="SAM" id="Phobius"/>
    </source>
</evidence>
<keyword evidence="3 5" id="KW-1133">Transmembrane helix</keyword>
<keyword evidence="4 5" id="KW-0472">Membrane</keyword>
<dbReference type="PANTHER" id="PTHR47652:SF3">
    <property type="entry name" value="MITOCHONDRIAL IMPORT INNER MEMBRANE TRANSLOCASE SUBUNIT TIM44"/>
    <property type="match status" value="1"/>
</dbReference>
<dbReference type="Gene3D" id="1.20.120.20">
    <property type="entry name" value="Apolipoprotein"/>
    <property type="match status" value="1"/>
</dbReference>
<dbReference type="OMA" id="AKEGMAH"/>
<evidence type="ECO:0000256" key="1">
    <source>
        <dbReference type="ARBA" id="ARBA00004370"/>
    </source>
</evidence>
<dbReference type="EMBL" id="KI392058">
    <property type="protein sequence ID" value="ERN20609.1"/>
    <property type="molecule type" value="Genomic_DNA"/>
</dbReference>
<feature type="transmembrane region" description="Helical" evidence="5">
    <location>
        <begin position="453"/>
        <end position="471"/>
    </location>
</feature>
<dbReference type="Gramene" id="ERN20609">
    <property type="protein sequence ID" value="ERN20609"/>
    <property type="gene ID" value="AMTR_s00070p00109270"/>
</dbReference>
<dbReference type="Pfam" id="PF13664">
    <property type="entry name" value="DUF4149"/>
    <property type="match status" value="1"/>
</dbReference>